<evidence type="ECO:0000313" key="9">
    <source>
        <dbReference type="EMBL" id="WAL58812.1"/>
    </source>
</evidence>
<feature type="transmembrane region" description="Helical" evidence="7">
    <location>
        <begin position="178"/>
        <end position="201"/>
    </location>
</feature>
<feature type="domain" description="Histidine kinase" evidence="8">
    <location>
        <begin position="255"/>
        <end position="498"/>
    </location>
</feature>
<dbReference type="Gene3D" id="1.10.287.130">
    <property type="match status" value="1"/>
</dbReference>
<dbReference type="CDD" id="cd00082">
    <property type="entry name" value="HisKA"/>
    <property type="match status" value="1"/>
</dbReference>
<dbReference type="Proteomes" id="UP001163152">
    <property type="component" value="Chromosome"/>
</dbReference>
<keyword evidence="5" id="KW-0418">Kinase</keyword>
<keyword evidence="7" id="KW-0812">Transmembrane</keyword>
<gene>
    <name evidence="9" type="ORF">OXH18_16740</name>
</gene>
<dbReference type="InterPro" id="IPR003661">
    <property type="entry name" value="HisK_dim/P_dom"/>
</dbReference>
<dbReference type="InterPro" id="IPR036890">
    <property type="entry name" value="HATPase_C_sf"/>
</dbReference>
<dbReference type="SMART" id="SM00388">
    <property type="entry name" value="HisKA"/>
    <property type="match status" value="1"/>
</dbReference>
<dbReference type="PROSITE" id="PS50109">
    <property type="entry name" value="HIS_KIN"/>
    <property type="match status" value="1"/>
</dbReference>
<dbReference type="InterPro" id="IPR004358">
    <property type="entry name" value="Sig_transdc_His_kin-like_C"/>
</dbReference>
<dbReference type="SMART" id="SM00387">
    <property type="entry name" value="HATPase_c"/>
    <property type="match status" value="1"/>
</dbReference>
<dbReference type="PANTHER" id="PTHR43047">
    <property type="entry name" value="TWO-COMPONENT HISTIDINE PROTEIN KINASE"/>
    <property type="match status" value="1"/>
</dbReference>
<feature type="transmembrane region" description="Helical" evidence="7">
    <location>
        <begin position="104"/>
        <end position="124"/>
    </location>
</feature>
<dbReference type="EMBL" id="CP113797">
    <property type="protein sequence ID" value="WAL58812.1"/>
    <property type="molecule type" value="Genomic_DNA"/>
</dbReference>
<dbReference type="EC" id="2.7.13.3" evidence="2"/>
<accession>A0A9E8ZBI5</accession>
<sequence length="507" mass="57225">MSFHVRRSNPLSNVLSRRTPLSLSKPSEGWRAALKRLLFPVETADYRVWRHQFMIDRLGLTFWIAIPCFLTLAGFNLYAIFSNPERFEQDITQLFQDSTLAERYGIALITSILITTSLLLGCVMLQRTRLRQHPEVIFLCFSLSLTLTDQIVGTVFQIPVFPDTFVLLAQAILIPVHWRLHLLSQLLPIAYSLIVNPMLGITQLGERSIYDSFSISNFANLFWVCLICNLAVYLYERLKRSEFESQRQLQVFLHSVSHDLRTPVMGTSMVLKGLLNSPDSTIAVHRSVLKRLLEGSDRQLTLINSLLEAHTSEMQTVSLNRQPMQLSLLVESVLAELDHALTRHEVQLCNQVSSELPLVYADTHQLWRVFSNLIGNALKHNPNGICLTLAADVVPLSWGQPNAGRQPGLGLTKDARNSSQPFLWLRCIIQDNGVGIPVEQHDRLFDLYARGSRARYMPGLGLGLYLCRQIVQAHGGQIGVISAPHQGATFWFTLPIVAGFEDTSFKN</sequence>
<keyword evidence="6" id="KW-0902">Two-component regulatory system</keyword>
<proteinExistence type="predicted"/>
<dbReference type="GO" id="GO:0005886">
    <property type="term" value="C:plasma membrane"/>
    <property type="evidence" value="ECO:0007669"/>
    <property type="project" value="TreeGrafter"/>
</dbReference>
<organism evidence="9 10">
    <name type="scientific">Thermocoleostomius sinensis A174</name>
    <dbReference type="NCBI Taxonomy" id="2016057"/>
    <lineage>
        <taxon>Bacteria</taxon>
        <taxon>Bacillati</taxon>
        <taxon>Cyanobacteriota</taxon>
        <taxon>Cyanophyceae</taxon>
        <taxon>Oculatellales</taxon>
        <taxon>Oculatellaceae</taxon>
        <taxon>Thermocoleostomius</taxon>
    </lineage>
</organism>
<keyword evidence="9" id="KW-0067">ATP-binding</keyword>
<dbReference type="AlphaFoldDB" id="A0A9E8ZBI5"/>
<reference evidence="9" key="1">
    <citation type="submission" date="2022-12" db="EMBL/GenBank/DDBJ databases">
        <title>Polyphasic identification of a Novel Hot-Spring Cyanobacterium Ocullathermofonsia sinensis gen nov. sp. nov. and Genomic Insights on its Adaptations to the Thermal Habitat.</title>
        <authorList>
            <person name="Daroch M."/>
            <person name="Tang J."/>
            <person name="Jiang Y."/>
        </authorList>
    </citation>
    <scope>NUCLEOTIDE SEQUENCE</scope>
    <source>
        <strain evidence="9">PKUAC-SCTA174</strain>
    </source>
</reference>
<evidence type="ECO:0000313" key="10">
    <source>
        <dbReference type="Proteomes" id="UP001163152"/>
    </source>
</evidence>
<keyword evidence="4" id="KW-0808">Transferase</keyword>
<keyword evidence="7" id="KW-0472">Membrane</keyword>
<evidence type="ECO:0000256" key="1">
    <source>
        <dbReference type="ARBA" id="ARBA00000085"/>
    </source>
</evidence>
<dbReference type="CDD" id="cd00075">
    <property type="entry name" value="HATPase"/>
    <property type="match status" value="1"/>
</dbReference>
<dbReference type="Pfam" id="PF02518">
    <property type="entry name" value="HATPase_c"/>
    <property type="match status" value="1"/>
</dbReference>
<dbReference type="SUPFAM" id="SSF55874">
    <property type="entry name" value="ATPase domain of HSP90 chaperone/DNA topoisomerase II/histidine kinase"/>
    <property type="match status" value="1"/>
</dbReference>
<dbReference type="PRINTS" id="PR00344">
    <property type="entry name" value="BCTRLSENSOR"/>
</dbReference>
<dbReference type="GO" id="GO:0009927">
    <property type="term" value="F:histidine phosphotransfer kinase activity"/>
    <property type="evidence" value="ECO:0007669"/>
    <property type="project" value="TreeGrafter"/>
</dbReference>
<protein>
    <recommendedName>
        <fullName evidence="2">histidine kinase</fullName>
        <ecNumber evidence="2">2.7.13.3</ecNumber>
    </recommendedName>
</protein>
<evidence type="ECO:0000256" key="3">
    <source>
        <dbReference type="ARBA" id="ARBA00022553"/>
    </source>
</evidence>
<evidence type="ECO:0000256" key="2">
    <source>
        <dbReference type="ARBA" id="ARBA00012438"/>
    </source>
</evidence>
<dbReference type="PANTHER" id="PTHR43047:SF72">
    <property type="entry name" value="OSMOSENSING HISTIDINE PROTEIN KINASE SLN1"/>
    <property type="match status" value="1"/>
</dbReference>
<keyword evidence="3" id="KW-0597">Phosphoprotein</keyword>
<dbReference type="Pfam" id="PF00512">
    <property type="entry name" value="HisKA"/>
    <property type="match status" value="1"/>
</dbReference>
<dbReference type="Gene3D" id="3.30.565.10">
    <property type="entry name" value="Histidine kinase-like ATPase, C-terminal domain"/>
    <property type="match status" value="1"/>
</dbReference>
<keyword evidence="9" id="KW-0547">Nucleotide-binding</keyword>
<feature type="transmembrane region" description="Helical" evidence="7">
    <location>
        <begin position="213"/>
        <end position="235"/>
    </location>
</feature>
<dbReference type="SUPFAM" id="SSF47384">
    <property type="entry name" value="Homodimeric domain of signal transducing histidine kinase"/>
    <property type="match status" value="1"/>
</dbReference>
<feature type="transmembrane region" description="Helical" evidence="7">
    <location>
        <begin position="136"/>
        <end position="158"/>
    </location>
</feature>
<evidence type="ECO:0000259" key="8">
    <source>
        <dbReference type="PROSITE" id="PS50109"/>
    </source>
</evidence>
<dbReference type="GO" id="GO:0005524">
    <property type="term" value="F:ATP binding"/>
    <property type="evidence" value="ECO:0007669"/>
    <property type="project" value="UniProtKB-KW"/>
</dbReference>
<comment type="catalytic activity">
    <reaction evidence="1">
        <text>ATP + protein L-histidine = ADP + protein N-phospho-L-histidine.</text>
        <dbReference type="EC" id="2.7.13.3"/>
    </reaction>
</comment>
<feature type="transmembrane region" description="Helical" evidence="7">
    <location>
        <begin position="60"/>
        <end position="81"/>
    </location>
</feature>
<keyword evidence="10" id="KW-1185">Reference proteome</keyword>
<dbReference type="InterPro" id="IPR003594">
    <property type="entry name" value="HATPase_dom"/>
</dbReference>
<evidence type="ECO:0000256" key="7">
    <source>
        <dbReference type="SAM" id="Phobius"/>
    </source>
</evidence>
<keyword evidence="7" id="KW-1133">Transmembrane helix</keyword>
<dbReference type="KEGG" id="tsin:OXH18_16740"/>
<evidence type="ECO:0000256" key="6">
    <source>
        <dbReference type="ARBA" id="ARBA00023012"/>
    </source>
</evidence>
<dbReference type="InterPro" id="IPR005467">
    <property type="entry name" value="His_kinase_dom"/>
</dbReference>
<name>A0A9E8ZBI5_9CYAN</name>
<dbReference type="RefSeq" id="WP_268608245.1">
    <property type="nucleotide sequence ID" value="NZ_CP113797.1"/>
</dbReference>
<evidence type="ECO:0000256" key="4">
    <source>
        <dbReference type="ARBA" id="ARBA00022679"/>
    </source>
</evidence>
<dbReference type="GO" id="GO:0000155">
    <property type="term" value="F:phosphorelay sensor kinase activity"/>
    <property type="evidence" value="ECO:0007669"/>
    <property type="project" value="InterPro"/>
</dbReference>
<dbReference type="InterPro" id="IPR036097">
    <property type="entry name" value="HisK_dim/P_sf"/>
</dbReference>
<evidence type="ECO:0000256" key="5">
    <source>
        <dbReference type="ARBA" id="ARBA00022777"/>
    </source>
</evidence>